<evidence type="ECO:0000313" key="3">
    <source>
        <dbReference type="Proteomes" id="UP000652013"/>
    </source>
</evidence>
<dbReference type="AlphaFoldDB" id="A0A8J3Y5B9"/>
<dbReference type="Gene3D" id="2.130.10.10">
    <property type="entry name" value="YVTN repeat-like/Quinoprotein amine dehydrogenase"/>
    <property type="match status" value="2"/>
</dbReference>
<dbReference type="EMBL" id="BOOY01000006">
    <property type="protein sequence ID" value="GIJ01759.1"/>
    <property type="molecule type" value="Genomic_DNA"/>
</dbReference>
<sequence length="461" mass="47233">MVRWVRAFLVLVVVLPGAVFVGARPAAAYSQETVYALGIGGNIVVVLDPAKPNSAEKIIPVAPGAGAIVLSPDGLRAYVAHRGSAPSITVIDTVVGKVVGSVPLPGSPGFITLSPDGQRLWFGHRAASSASFIEWLAFVNLPAGAVQETGIDLEGRSCRIGVTPSLASAVCHTGEATSLNFLTGEVVHDQVHGDGSLSGLVVDPATNRMWVYEYTELTLYAVDARTFAEYDRFVLGGIAEYGTGLAALPGDDRLFHLYDDGQVVTLDRNTAAIQHVGAVPGSPDSLQVGAGASRVYVGATGSAGSTVYRLDTATGVATALLSGLSTAPQGFAVGDVPQLPYVDFQAALAVMSAVGPAYTWTARLRNADARLSAEARATLTFAGTAVEVTGVQAPAGVRCSVVRGGVRCDLGRVPPGGSVPVEVRVRPADGGTVRGTLTVTSAHPDPRPADNTATATAGGRG</sequence>
<name>A0A8J3Y5B9_9ACTN</name>
<evidence type="ECO:0000256" key="1">
    <source>
        <dbReference type="SAM" id="MobiDB-lite"/>
    </source>
</evidence>
<reference evidence="2" key="1">
    <citation type="submission" date="2021-01" db="EMBL/GenBank/DDBJ databases">
        <title>Whole genome shotgun sequence of Spirilliplanes yamanashiensis NBRC 15828.</title>
        <authorList>
            <person name="Komaki H."/>
            <person name="Tamura T."/>
        </authorList>
    </citation>
    <scope>NUCLEOTIDE SEQUENCE</scope>
    <source>
        <strain evidence="2">NBRC 15828</strain>
    </source>
</reference>
<evidence type="ECO:0008006" key="4">
    <source>
        <dbReference type="Google" id="ProtNLM"/>
    </source>
</evidence>
<dbReference type="PANTHER" id="PTHR47197:SF3">
    <property type="entry name" value="DIHYDRO-HEME D1 DEHYDROGENASE"/>
    <property type="match status" value="1"/>
</dbReference>
<comment type="caution">
    <text evidence="2">The sequence shown here is derived from an EMBL/GenBank/DDBJ whole genome shotgun (WGS) entry which is preliminary data.</text>
</comment>
<dbReference type="InterPro" id="IPR011048">
    <property type="entry name" value="Haem_d1_sf"/>
</dbReference>
<evidence type="ECO:0000313" key="2">
    <source>
        <dbReference type="EMBL" id="GIJ01759.1"/>
    </source>
</evidence>
<dbReference type="InterPro" id="IPR051200">
    <property type="entry name" value="Host-pathogen_enzymatic-act"/>
</dbReference>
<dbReference type="PANTHER" id="PTHR47197">
    <property type="entry name" value="PROTEIN NIRF"/>
    <property type="match status" value="1"/>
</dbReference>
<accession>A0A8J3Y5B9</accession>
<protein>
    <recommendedName>
        <fullName evidence="4">DUF11 domain-containing protein</fullName>
    </recommendedName>
</protein>
<dbReference type="SUPFAM" id="SSF51004">
    <property type="entry name" value="C-terminal (heme d1) domain of cytochrome cd1-nitrite reductase"/>
    <property type="match status" value="1"/>
</dbReference>
<dbReference type="InterPro" id="IPR015943">
    <property type="entry name" value="WD40/YVTN_repeat-like_dom_sf"/>
</dbReference>
<dbReference type="Proteomes" id="UP000652013">
    <property type="component" value="Unassembled WGS sequence"/>
</dbReference>
<organism evidence="2 3">
    <name type="scientific">Spirilliplanes yamanashiensis</name>
    <dbReference type="NCBI Taxonomy" id="42233"/>
    <lineage>
        <taxon>Bacteria</taxon>
        <taxon>Bacillati</taxon>
        <taxon>Actinomycetota</taxon>
        <taxon>Actinomycetes</taxon>
        <taxon>Micromonosporales</taxon>
        <taxon>Micromonosporaceae</taxon>
        <taxon>Spirilliplanes</taxon>
    </lineage>
</organism>
<feature type="region of interest" description="Disordered" evidence="1">
    <location>
        <begin position="438"/>
        <end position="461"/>
    </location>
</feature>
<keyword evidence="3" id="KW-1185">Reference proteome</keyword>
<proteinExistence type="predicted"/>
<gene>
    <name evidence="2" type="ORF">Sya03_11110</name>
</gene>